<dbReference type="SUPFAM" id="SSF82693">
    <property type="entry name" value="Multidrug efflux transporter AcrB pore domain, PN1, PN2, PC1 and PC2 subdomains"/>
    <property type="match status" value="3"/>
</dbReference>
<keyword evidence="1" id="KW-0472">Membrane</keyword>
<reference evidence="2 3" key="1">
    <citation type="journal article" date="2016" name="Nat. Commun.">
        <title>Thousands of microbial genomes shed light on interconnected biogeochemical processes in an aquifer system.</title>
        <authorList>
            <person name="Anantharaman K."/>
            <person name="Brown C.T."/>
            <person name="Hug L.A."/>
            <person name="Sharon I."/>
            <person name="Castelle C.J."/>
            <person name="Probst A.J."/>
            <person name="Thomas B.C."/>
            <person name="Singh A."/>
            <person name="Wilkins M.J."/>
            <person name="Karaoz U."/>
            <person name="Brodie E.L."/>
            <person name="Williams K.H."/>
            <person name="Hubbard S.S."/>
            <person name="Banfield J.F."/>
        </authorList>
    </citation>
    <scope>NUCLEOTIDE SEQUENCE [LARGE SCALE GENOMIC DNA]</scope>
</reference>
<dbReference type="PRINTS" id="PR00702">
    <property type="entry name" value="ACRIFLAVINRP"/>
</dbReference>
<evidence type="ECO:0000313" key="3">
    <source>
        <dbReference type="Proteomes" id="UP000179076"/>
    </source>
</evidence>
<keyword evidence="1" id="KW-0812">Transmembrane</keyword>
<proteinExistence type="predicted"/>
<feature type="transmembrane region" description="Helical" evidence="1">
    <location>
        <begin position="363"/>
        <end position="384"/>
    </location>
</feature>
<feature type="transmembrane region" description="Helical" evidence="1">
    <location>
        <begin position="527"/>
        <end position="549"/>
    </location>
</feature>
<evidence type="ECO:0000256" key="1">
    <source>
        <dbReference type="SAM" id="Phobius"/>
    </source>
</evidence>
<dbReference type="GO" id="GO:0005886">
    <property type="term" value="C:plasma membrane"/>
    <property type="evidence" value="ECO:0007669"/>
    <property type="project" value="TreeGrafter"/>
</dbReference>
<dbReference type="Gene3D" id="1.20.1640.10">
    <property type="entry name" value="Multidrug efflux transporter AcrB transmembrane domain"/>
    <property type="match status" value="2"/>
</dbReference>
<dbReference type="Gene3D" id="3.30.2090.10">
    <property type="entry name" value="Multidrug efflux transporter AcrB TolC docking domain, DN and DC subdomains"/>
    <property type="match status" value="2"/>
</dbReference>
<dbReference type="InterPro" id="IPR001036">
    <property type="entry name" value="Acrflvin-R"/>
</dbReference>
<feature type="transmembrane region" description="Helical" evidence="1">
    <location>
        <begin position="12"/>
        <end position="29"/>
    </location>
</feature>
<dbReference type="Pfam" id="PF00873">
    <property type="entry name" value="ACR_tran"/>
    <property type="match status" value="1"/>
</dbReference>
<evidence type="ECO:0000313" key="2">
    <source>
        <dbReference type="EMBL" id="OGI66867.1"/>
    </source>
</evidence>
<dbReference type="SUPFAM" id="SSF82714">
    <property type="entry name" value="Multidrug efflux transporter AcrB TolC docking domain, DN and DC subdomains"/>
    <property type="match status" value="2"/>
</dbReference>
<dbReference type="Gene3D" id="3.30.70.1440">
    <property type="entry name" value="Multidrug efflux transporter AcrB pore domain"/>
    <property type="match status" value="1"/>
</dbReference>
<dbReference type="GO" id="GO:0042910">
    <property type="term" value="F:xenobiotic transmembrane transporter activity"/>
    <property type="evidence" value="ECO:0007669"/>
    <property type="project" value="TreeGrafter"/>
</dbReference>
<sequence length="1044" mass="113981">MNLPEISIRRPVFAWMLMAALIIFGWLGGARMGISQLPDVDFPVVTVNVVYPGAAPEIVETNVLDVIEDAVLTVEGVKNVSSVARYANGTVTVEFGLERDIAQALQDVQNKVAAAQRLLPSEIDPPTISKTNPEDQPILWLALSSNSHEPRELMRYVKDVLKDRFSSISGVGEILLGGYVDPNLRIWISGRALSNYDLAVTDVLNAIKREHSELPAGQISSGRTEYDVRTLGEARSPQEFEGIAINQRGGQPIYTQINLKQVASVEDGLDDIRRISRSNGDLAVGIGIRKQRGSNAVEVARAVKQRMAEVQPQLPAGMNLAVNFETTKFVEDSVDEFKFTLVLSALVTALVCWLFLGSWTATLNVILAIPTSIIGTFIVLYFFGFTLNTFTLLGLSLAIGIVVDDAIMVLENIVRHREQGESRVEAALKGARQITFAALAATLAVVAIFLPVAFMGGVIGKFFFQFGITMTVAVMLSLLEALTLTPMRASQFVEAGSRTTRIGRAADFVFRHLASFYRRALEVALRFRWLVIIGSAAFFGASLLAIAPLKKEFLPPQDQGTFIARLQTPVDSSMAYTNSKALEAEKFFDSRPEVLRTYAAVGGFGRGGQANTGFIFVSLKPRAERPVDAKTGRVLSQQELMDVSRRALQQVTDLKVSVQDLSMRGFAASRGFPVEFTVQGPNWEKLADYSQTIIDRLDATGLVTDTDSDYLKGKPEIQIIPNRARAAARGVSVNAISETVNALVGSVVVGQYSSGGHRYDVRVQLQERDRDRADRIKGLTVRNNRGELIPLAEVVRIQERSSYAQISRYNRERAIKVFANVKTGASQDKALAAAHQISREVLPAGYHAQFVGGSQSFQESFGDLRFALLLGILVSYMVLASQFNSFVHPVTVLMALPFSVSGAFLTLLLFAQSLNVYSFIGLILLMGIVKKNSILLVDFTNQVRDRGEASVRTALLKACPIRLRPILMTSLAIVAAASPLALALGPGAETRVSMALAVIGGVIVSTLLTLFVVPCVYELLARFERGRGQVVFREKEIARATRAA</sequence>
<comment type="caution">
    <text evidence="2">The sequence shown here is derived from an EMBL/GenBank/DDBJ whole genome shotgun (WGS) entry which is preliminary data.</text>
</comment>
<feature type="transmembrane region" description="Helical" evidence="1">
    <location>
        <begin position="966"/>
        <end position="988"/>
    </location>
</feature>
<keyword evidence="1" id="KW-1133">Transmembrane helix</keyword>
<dbReference type="Gene3D" id="3.30.70.1430">
    <property type="entry name" value="Multidrug efflux transporter AcrB pore domain"/>
    <property type="match status" value="2"/>
</dbReference>
<dbReference type="InterPro" id="IPR027463">
    <property type="entry name" value="AcrB_DN_DC_subdom"/>
</dbReference>
<protein>
    <submittedName>
        <fullName evidence="2">Acriflavin resistance protein</fullName>
    </submittedName>
</protein>
<dbReference type="SUPFAM" id="SSF82866">
    <property type="entry name" value="Multidrug efflux transporter AcrB transmembrane domain"/>
    <property type="match status" value="2"/>
</dbReference>
<organism evidence="2 3">
    <name type="scientific">Candidatus Muproteobacteria bacterium RBG_16_60_9</name>
    <dbReference type="NCBI Taxonomy" id="1817755"/>
    <lineage>
        <taxon>Bacteria</taxon>
        <taxon>Pseudomonadati</taxon>
        <taxon>Pseudomonadota</taxon>
        <taxon>Candidatus Muproteobacteria</taxon>
    </lineage>
</organism>
<feature type="transmembrane region" description="Helical" evidence="1">
    <location>
        <begin position="434"/>
        <end position="456"/>
    </location>
</feature>
<feature type="transmembrane region" description="Helical" evidence="1">
    <location>
        <begin position="462"/>
        <end position="482"/>
    </location>
</feature>
<accession>A0A1F6VB46</accession>
<feature type="transmembrane region" description="Helical" evidence="1">
    <location>
        <begin position="864"/>
        <end position="883"/>
    </location>
</feature>
<feature type="transmembrane region" description="Helical" evidence="1">
    <location>
        <begin position="994"/>
        <end position="1017"/>
    </location>
</feature>
<dbReference type="PANTHER" id="PTHR32063:SF0">
    <property type="entry name" value="SWARMING MOTILITY PROTEIN SWRC"/>
    <property type="match status" value="1"/>
</dbReference>
<dbReference type="AlphaFoldDB" id="A0A1F6VB46"/>
<name>A0A1F6VB46_9PROT</name>
<feature type="transmembrane region" description="Helical" evidence="1">
    <location>
        <begin position="390"/>
        <end position="414"/>
    </location>
</feature>
<dbReference type="Gene3D" id="3.30.70.1320">
    <property type="entry name" value="Multidrug efflux transporter AcrB pore domain like"/>
    <property type="match status" value="1"/>
</dbReference>
<feature type="transmembrane region" description="Helical" evidence="1">
    <location>
        <begin position="337"/>
        <end position="356"/>
    </location>
</feature>
<dbReference type="EMBL" id="MFSP01000075">
    <property type="protein sequence ID" value="OGI66867.1"/>
    <property type="molecule type" value="Genomic_DNA"/>
</dbReference>
<dbReference type="PANTHER" id="PTHR32063">
    <property type="match status" value="1"/>
</dbReference>
<gene>
    <name evidence="2" type="ORF">A2W18_02395</name>
</gene>
<dbReference type="Proteomes" id="UP000179076">
    <property type="component" value="Unassembled WGS sequence"/>
</dbReference>